<dbReference type="InterPro" id="IPR013103">
    <property type="entry name" value="RVT_2"/>
</dbReference>
<organism evidence="2 3">
    <name type="scientific">Stephania japonica</name>
    <dbReference type="NCBI Taxonomy" id="461633"/>
    <lineage>
        <taxon>Eukaryota</taxon>
        <taxon>Viridiplantae</taxon>
        <taxon>Streptophyta</taxon>
        <taxon>Embryophyta</taxon>
        <taxon>Tracheophyta</taxon>
        <taxon>Spermatophyta</taxon>
        <taxon>Magnoliopsida</taxon>
        <taxon>Ranunculales</taxon>
        <taxon>Menispermaceae</taxon>
        <taxon>Menispermoideae</taxon>
        <taxon>Cissampelideae</taxon>
        <taxon>Stephania</taxon>
    </lineage>
</organism>
<gene>
    <name evidence="2" type="ORF">Sjap_017529</name>
</gene>
<dbReference type="PANTHER" id="PTHR11439">
    <property type="entry name" value="GAG-POL-RELATED RETROTRANSPOSON"/>
    <property type="match status" value="1"/>
</dbReference>
<protein>
    <recommendedName>
        <fullName evidence="1">Reverse transcriptase Ty1/copia-type domain-containing protein</fullName>
    </recommendedName>
</protein>
<evidence type="ECO:0000313" key="2">
    <source>
        <dbReference type="EMBL" id="KAK9109469.1"/>
    </source>
</evidence>
<dbReference type="InterPro" id="IPR043502">
    <property type="entry name" value="DNA/RNA_pol_sf"/>
</dbReference>
<dbReference type="Pfam" id="PF07727">
    <property type="entry name" value="RVT_2"/>
    <property type="match status" value="1"/>
</dbReference>
<evidence type="ECO:0000259" key="1">
    <source>
        <dbReference type="Pfam" id="PF07727"/>
    </source>
</evidence>
<dbReference type="SUPFAM" id="SSF56672">
    <property type="entry name" value="DNA/RNA polymerases"/>
    <property type="match status" value="1"/>
</dbReference>
<evidence type="ECO:0000313" key="3">
    <source>
        <dbReference type="Proteomes" id="UP001417504"/>
    </source>
</evidence>
<sequence>MRLLLAVAAAKSWHIHQLDVNDAFLHGFINEGLYLQPPEEYYKALPGQVCKLKRFLYGLKQASRQWNIKFTCKLHQYGFIQSPHDPCLFTLSKGAIFLALLVYVDDILLVGSSLDDLVLVKEFLHSQFTIKDLGQAHYFLGVELARSDTGLYLNQRKYVLDLLSDSGLTDCKLATTPLPRDAMFDLDSPLLHDADQFRRLVGQLLYLGFTRPDLSHAAQQLSQFVQAPTDAHWSLALHVLRYLKGYPSKGLFFPVQPTLSITGFCDADWVYCPLSLRSLTSYCVFRGSALIS</sequence>
<reference evidence="2 3" key="1">
    <citation type="submission" date="2024-01" db="EMBL/GenBank/DDBJ databases">
        <title>Genome assemblies of Stephania.</title>
        <authorList>
            <person name="Yang L."/>
        </authorList>
    </citation>
    <scope>NUCLEOTIDE SEQUENCE [LARGE SCALE GENOMIC DNA]</scope>
    <source>
        <strain evidence="2">QJT</strain>
        <tissue evidence="2">Leaf</tissue>
    </source>
</reference>
<name>A0AAP0I6B7_9MAGN</name>
<accession>A0AAP0I6B7</accession>
<feature type="domain" description="Reverse transcriptase Ty1/copia-type" evidence="1">
    <location>
        <begin position="1"/>
        <end position="178"/>
    </location>
</feature>
<proteinExistence type="predicted"/>
<keyword evidence="3" id="KW-1185">Reference proteome</keyword>
<comment type="caution">
    <text evidence="2">The sequence shown here is derived from an EMBL/GenBank/DDBJ whole genome shotgun (WGS) entry which is preliminary data.</text>
</comment>
<dbReference type="EMBL" id="JBBNAE010000007">
    <property type="protein sequence ID" value="KAK9109469.1"/>
    <property type="molecule type" value="Genomic_DNA"/>
</dbReference>
<dbReference type="AlphaFoldDB" id="A0AAP0I6B7"/>
<dbReference type="PANTHER" id="PTHR11439:SF465">
    <property type="entry name" value="REVERSE TRANSCRIPTASE TY1_COPIA-TYPE DOMAIN-CONTAINING PROTEIN"/>
    <property type="match status" value="1"/>
</dbReference>
<dbReference type="Proteomes" id="UP001417504">
    <property type="component" value="Unassembled WGS sequence"/>
</dbReference>